<comment type="caution">
    <text evidence="1">The sequence shown here is derived from an EMBL/GenBank/DDBJ whole genome shotgun (WGS) entry which is preliminary data.</text>
</comment>
<evidence type="ECO:0000313" key="2">
    <source>
        <dbReference type="Proteomes" id="UP001281410"/>
    </source>
</evidence>
<gene>
    <name evidence="1" type="ORF">Dsin_027166</name>
</gene>
<sequence length="115" mass="12308">MELLVIQGGAAGRRIQGGALELQAVESKVELQAVESEVERWSYRPSNPRWSTGATGRRIQASSTVMKQRTCLQVGVLVALEKICYSSSTDDEVLLPILDGSGVGGGSPSMQRVAF</sequence>
<name>A0AAE0DYT2_9ROSI</name>
<proteinExistence type="predicted"/>
<dbReference type="AlphaFoldDB" id="A0AAE0DYT2"/>
<organism evidence="1 2">
    <name type="scientific">Dipteronia sinensis</name>
    <dbReference type="NCBI Taxonomy" id="43782"/>
    <lineage>
        <taxon>Eukaryota</taxon>
        <taxon>Viridiplantae</taxon>
        <taxon>Streptophyta</taxon>
        <taxon>Embryophyta</taxon>
        <taxon>Tracheophyta</taxon>
        <taxon>Spermatophyta</taxon>
        <taxon>Magnoliopsida</taxon>
        <taxon>eudicotyledons</taxon>
        <taxon>Gunneridae</taxon>
        <taxon>Pentapetalae</taxon>
        <taxon>rosids</taxon>
        <taxon>malvids</taxon>
        <taxon>Sapindales</taxon>
        <taxon>Sapindaceae</taxon>
        <taxon>Hippocastanoideae</taxon>
        <taxon>Acereae</taxon>
        <taxon>Dipteronia</taxon>
    </lineage>
</organism>
<keyword evidence="2" id="KW-1185">Reference proteome</keyword>
<reference evidence="1" key="1">
    <citation type="journal article" date="2023" name="Plant J.">
        <title>Genome sequences and population genomics provide insights into the demographic history, inbreeding, and mutation load of two 'living fossil' tree species of Dipteronia.</title>
        <authorList>
            <person name="Feng Y."/>
            <person name="Comes H.P."/>
            <person name="Chen J."/>
            <person name="Zhu S."/>
            <person name="Lu R."/>
            <person name="Zhang X."/>
            <person name="Li P."/>
            <person name="Qiu J."/>
            <person name="Olsen K.M."/>
            <person name="Qiu Y."/>
        </authorList>
    </citation>
    <scope>NUCLEOTIDE SEQUENCE</scope>
    <source>
        <tissue evidence="1">Leaf</tissue>
    </source>
</reference>
<accession>A0AAE0DYT2</accession>
<dbReference type="EMBL" id="JANJYJ010000008">
    <property type="protein sequence ID" value="KAK3195856.1"/>
    <property type="molecule type" value="Genomic_DNA"/>
</dbReference>
<protein>
    <submittedName>
        <fullName evidence="1">Uncharacterized protein</fullName>
    </submittedName>
</protein>
<evidence type="ECO:0000313" key="1">
    <source>
        <dbReference type="EMBL" id="KAK3195856.1"/>
    </source>
</evidence>
<dbReference type="Proteomes" id="UP001281410">
    <property type="component" value="Unassembled WGS sequence"/>
</dbReference>